<keyword evidence="2" id="KW-0812">Transmembrane</keyword>
<comment type="similarity">
    <text evidence="1">Belongs to the peptidase A1 family.</text>
</comment>
<dbReference type="Proteomes" id="UP001497480">
    <property type="component" value="Unassembled WGS sequence"/>
</dbReference>
<feature type="domain" description="Peptidase A1" evidence="3">
    <location>
        <begin position="12"/>
        <end position="79"/>
    </location>
</feature>
<evidence type="ECO:0000313" key="5">
    <source>
        <dbReference type="Proteomes" id="UP001497480"/>
    </source>
</evidence>
<proteinExistence type="inferred from homology"/>
<dbReference type="Pfam" id="PF14543">
    <property type="entry name" value="TAXi_N"/>
    <property type="match status" value="1"/>
</dbReference>
<sequence length="79" mass="9033">MPIIKRAYDVFMVVMVGIGTFYNGAYKSYSLIMDTGGTHIWIQCEDCKKKPEGHCYPQKEDYFPKSMSASYIPLNPITL</sequence>
<name>A0AAV1X188_LUPLU</name>
<gene>
    <name evidence="4" type="ORF">LLUT_LOCUS15831</name>
</gene>
<evidence type="ECO:0000259" key="3">
    <source>
        <dbReference type="PROSITE" id="PS51767"/>
    </source>
</evidence>
<evidence type="ECO:0000313" key="4">
    <source>
        <dbReference type="EMBL" id="CAL0314771.1"/>
    </source>
</evidence>
<feature type="transmembrane region" description="Helical" evidence="2">
    <location>
        <begin position="7"/>
        <end position="25"/>
    </location>
</feature>
<evidence type="ECO:0000256" key="2">
    <source>
        <dbReference type="SAM" id="Phobius"/>
    </source>
</evidence>
<comment type="caution">
    <text evidence="4">The sequence shown here is derived from an EMBL/GenBank/DDBJ whole genome shotgun (WGS) entry which is preliminary data.</text>
</comment>
<keyword evidence="5" id="KW-1185">Reference proteome</keyword>
<dbReference type="SUPFAM" id="SSF50630">
    <property type="entry name" value="Acid proteases"/>
    <property type="match status" value="1"/>
</dbReference>
<organism evidence="4 5">
    <name type="scientific">Lupinus luteus</name>
    <name type="common">European yellow lupine</name>
    <dbReference type="NCBI Taxonomy" id="3873"/>
    <lineage>
        <taxon>Eukaryota</taxon>
        <taxon>Viridiplantae</taxon>
        <taxon>Streptophyta</taxon>
        <taxon>Embryophyta</taxon>
        <taxon>Tracheophyta</taxon>
        <taxon>Spermatophyta</taxon>
        <taxon>Magnoliopsida</taxon>
        <taxon>eudicotyledons</taxon>
        <taxon>Gunneridae</taxon>
        <taxon>Pentapetalae</taxon>
        <taxon>rosids</taxon>
        <taxon>fabids</taxon>
        <taxon>Fabales</taxon>
        <taxon>Fabaceae</taxon>
        <taxon>Papilionoideae</taxon>
        <taxon>50 kb inversion clade</taxon>
        <taxon>genistoids sensu lato</taxon>
        <taxon>core genistoids</taxon>
        <taxon>Genisteae</taxon>
        <taxon>Lupinus</taxon>
    </lineage>
</organism>
<reference evidence="4 5" key="1">
    <citation type="submission" date="2024-03" db="EMBL/GenBank/DDBJ databases">
        <authorList>
            <person name="Martinez-Hernandez J."/>
        </authorList>
    </citation>
    <scope>NUCLEOTIDE SEQUENCE [LARGE SCALE GENOMIC DNA]</scope>
</reference>
<protein>
    <recommendedName>
        <fullName evidence="3">Peptidase A1 domain-containing protein</fullName>
    </recommendedName>
</protein>
<dbReference type="PROSITE" id="PS51767">
    <property type="entry name" value="PEPTIDASE_A1"/>
    <property type="match status" value="1"/>
</dbReference>
<accession>A0AAV1X188</accession>
<dbReference type="AlphaFoldDB" id="A0AAV1X188"/>
<keyword evidence="2" id="KW-0472">Membrane</keyword>
<dbReference type="InterPro" id="IPR032861">
    <property type="entry name" value="TAXi_N"/>
</dbReference>
<dbReference type="EMBL" id="CAXHTB010000011">
    <property type="protein sequence ID" value="CAL0314771.1"/>
    <property type="molecule type" value="Genomic_DNA"/>
</dbReference>
<dbReference type="InterPro" id="IPR033121">
    <property type="entry name" value="PEPTIDASE_A1"/>
</dbReference>
<dbReference type="Gene3D" id="2.40.70.10">
    <property type="entry name" value="Acid Proteases"/>
    <property type="match status" value="1"/>
</dbReference>
<evidence type="ECO:0000256" key="1">
    <source>
        <dbReference type="ARBA" id="ARBA00007447"/>
    </source>
</evidence>
<keyword evidence="2" id="KW-1133">Transmembrane helix</keyword>
<dbReference type="InterPro" id="IPR021109">
    <property type="entry name" value="Peptidase_aspartic_dom_sf"/>
</dbReference>